<evidence type="ECO:0000256" key="9">
    <source>
        <dbReference type="ARBA" id="ARBA00023273"/>
    </source>
</evidence>
<protein>
    <recommendedName>
        <fullName evidence="11">Dynein regulatory complex protein 12</fullName>
    </recommendedName>
</protein>
<dbReference type="PANTHER" id="PTHR28656">
    <property type="entry name" value="COILED-COIL DOMAIN-CONTAINING PROTEIN 153"/>
    <property type="match status" value="1"/>
</dbReference>
<evidence type="ECO:0000256" key="11">
    <source>
        <dbReference type="ARBA" id="ARBA00044800"/>
    </source>
</evidence>
<keyword evidence="5" id="KW-0282">Flagellum</keyword>
<feature type="region of interest" description="Disordered" evidence="13">
    <location>
        <begin position="186"/>
        <end position="234"/>
    </location>
</feature>
<dbReference type="PANTHER" id="PTHR28656:SF1">
    <property type="entry name" value="COILED-COIL DOMAIN-CONTAINING PROTEIN 153"/>
    <property type="match status" value="1"/>
</dbReference>
<keyword evidence="9" id="KW-0966">Cell projection</keyword>
<evidence type="ECO:0000256" key="4">
    <source>
        <dbReference type="ARBA" id="ARBA00022490"/>
    </source>
</evidence>
<dbReference type="VEuPathDB" id="CryptoDB:Cvel_6680"/>
<proteinExistence type="inferred from homology"/>
<dbReference type="AlphaFoldDB" id="A0A0G4HG72"/>
<evidence type="ECO:0000256" key="10">
    <source>
        <dbReference type="ARBA" id="ARBA00044754"/>
    </source>
</evidence>
<evidence type="ECO:0000256" key="8">
    <source>
        <dbReference type="ARBA" id="ARBA00023212"/>
    </source>
</evidence>
<comment type="function">
    <text evidence="1">Component of the nexin-dynein regulatory complex (N-DRC), a key regulator of ciliary/flagellar motility which maintains the alignment and integrity of the distal axoneme and regulates microtubule sliding in motile axonemes.</text>
</comment>
<dbReference type="EMBL" id="CDMZ01002556">
    <property type="protein sequence ID" value="CEM42896.1"/>
    <property type="molecule type" value="Genomic_DNA"/>
</dbReference>
<organism evidence="14">
    <name type="scientific">Chromera velia CCMP2878</name>
    <dbReference type="NCBI Taxonomy" id="1169474"/>
    <lineage>
        <taxon>Eukaryota</taxon>
        <taxon>Sar</taxon>
        <taxon>Alveolata</taxon>
        <taxon>Colpodellida</taxon>
        <taxon>Chromeraceae</taxon>
        <taxon>Chromera</taxon>
    </lineage>
</organism>
<reference evidence="14" key="1">
    <citation type="submission" date="2014-11" db="EMBL/GenBank/DDBJ databases">
        <authorList>
            <person name="Otto D Thomas"/>
            <person name="Naeem Raeece"/>
        </authorList>
    </citation>
    <scope>NUCLEOTIDE SEQUENCE</scope>
</reference>
<comment type="similarity">
    <text evidence="10">Belongs to the DRC12 family.</text>
</comment>
<name>A0A0G4HG72_9ALVE</name>
<feature type="compositionally biased region" description="Low complexity" evidence="13">
    <location>
        <begin position="212"/>
        <end position="234"/>
    </location>
</feature>
<evidence type="ECO:0000256" key="5">
    <source>
        <dbReference type="ARBA" id="ARBA00022846"/>
    </source>
</evidence>
<comment type="subcellular location">
    <subcellularLocation>
        <location evidence="2">Cytoplasm</location>
        <location evidence="2">Cytoskeleton</location>
        <location evidence="2">Flagellum axoneme</location>
    </subcellularLocation>
</comment>
<evidence type="ECO:0000256" key="13">
    <source>
        <dbReference type="SAM" id="MobiDB-lite"/>
    </source>
</evidence>
<evidence type="ECO:0000256" key="6">
    <source>
        <dbReference type="ARBA" id="ARBA00023054"/>
    </source>
</evidence>
<dbReference type="PhylomeDB" id="A0A0G4HG72"/>
<accession>A0A0G4HG72</accession>
<evidence type="ECO:0000256" key="12">
    <source>
        <dbReference type="SAM" id="Coils"/>
    </source>
</evidence>
<feature type="coiled-coil region" evidence="12">
    <location>
        <begin position="11"/>
        <end position="123"/>
    </location>
</feature>
<keyword evidence="8" id="KW-0206">Cytoskeleton</keyword>
<comment type="subunit">
    <text evidence="3">Component of the nexin-dynein regulatory complex (N-DRC).</text>
</comment>
<dbReference type="InterPro" id="IPR033585">
    <property type="entry name" value="DRC12-like"/>
</dbReference>
<keyword evidence="4" id="KW-0963">Cytoplasm</keyword>
<sequence>MPPKKQSGGEDAELEEENIRLTQRVLALQHELMNKREAISRARENTETFRQRLTQRAHDYTNEAERCDREVSEMKKQYVAMRENLEKVIAESEAQVADMKQKIDAKQREIEETRQKKDAEIQLRIDETNRLQAQMEGMAVEFSQMLKDVLDRMSRRVEVTQHVFDLERTSLPMLSRLKDFSLMADDARTSQQQQEPQTERGPGTQAQTLGEGVAAGAAGSSVAPVAALPASGGQ</sequence>
<evidence type="ECO:0000256" key="7">
    <source>
        <dbReference type="ARBA" id="ARBA00023069"/>
    </source>
</evidence>
<keyword evidence="7" id="KW-0969">Cilium</keyword>
<evidence type="ECO:0000256" key="2">
    <source>
        <dbReference type="ARBA" id="ARBA00004611"/>
    </source>
</evidence>
<gene>
    <name evidence="14" type="ORF">Cvel_6680</name>
</gene>
<evidence type="ECO:0000256" key="1">
    <source>
        <dbReference type="ARBA" id="ARBA00003029"/>
    </source>
</evidence>
<evidence type="ECO:0000313" key="14">
    <source>
        <dbReference type="EMBL" id="CEM42896.1"/>
    </source>
</evidence>
<evidence type="ECO:0000256" key="3">
    <source>
        <dbReference type="ARBA" id="ARBA00011248"/>
    </source>
</evidence>
<keyword evidence="6 12" id="KW-0175">Coiled coil</keyword>